<dbReference type="Gene3D" id="6.10.140.1320">
    <property type="match status" value="1"/>
</dbReference>
<dbReference type="RefSeq" id="WP_173196448.1">
    <property type="nucleotide sequence ID" value="NZ_JABFCX010000002.1"/>
</dbReference>
<name>A0A7Y3RKE4_9PROT</name>
<gene>
    <name evidence="6" type="ORF">HK107_02405</name>
</gene>
<proteinExistence type="predicted"/>
<dbReference type="EMBL" id="JABFCX010000002">
    <property type="protein sequence ID" value="NNU15176.1"/>
    <property type="molecule type" value="Genomic_DNA"/>
</dbReference>
<protein>
    <submittedName>
        <fullName evidence="6">Twin transmembrane helix small protein</fullName>
    </submittedName>
</protein>
<evidence type="ECO:0000256" key="2">
    <source>
        <dbReference type="ARBA" id="ARBA00022989"/>
    </source>
</evidence>
<keyword evidence="1 4" id="KW-0812">Transmembrane</keyword>
<reference evidence="6 7" key="1">
    <citation type="submission" date="2020-05" db="EMBL/GenBank/DDBJ databases">
        <title>Parvularcula mediterraneae sp. nov., isolated from polypropylene straw from shallow seawater of the seashore of Laganas in Zakynthos island, Greece.</title>
        <authorList>
            <person name="Szabo I."/>
            <person name="Al-Omari J."/>
            <person name="Rado J."/>
            <person name="Szerdahelyi G.S."/>
        </authorList>
    </citation>
    <scope>NUCLEOTIDE SEQUENCE [LARGE SCALE GENOMIC DNA]</scope>
    <source>
        <strain evidence="6 7">ZS-1/3</strain>
    </source>
</reference>
<evidence type="ECO:0000259" key="5">
    <source>
        <dbReference type="PROSITE" id="PS51503"/>
    </source>
</evidence>
<evidence type="ECO:0000256" key="4">
    <source>
        <dbReference type="SAM" id="Phobius"/>
    </source>
</evidence>
<dbReference type="PROSITE" id="PS51503">
    <property type="entry name" value="HIG1"/>
    <property type="match status" value="1"/>
</dbReference>
<evidence type="ECO:0000313" key="6">
    <source>
        <dbReference type="EMBL" id="NNU15176.1"/>
    </source>
</evidence>
<evidence type="ECO:0000313" key="7">
    <source>
        <dbReference type="Proteomes" id="UP000536835"/>
    </source>
</evidence>
<feature type="transmembrane region" description="Helical" evidence="4">
    <location>
        <begin position="47"/>
        <end position="65"/>
    </location>
</feature>
<feature type="transmembrane region" description="Helical" evidence="4">
    <location>
        <begin position="6"/>
        <end position="26"/>
    </location>
</feature>
<organism evidence="6 7">
    <name type="scientific">Parvularcula mediterranea</name>
    <dbReference type="NCBI Taxonomy" id="2732508"/>
    <lineage>
        <taxon>Bacteria</taxon>
        <taxon>Pseudomonadati</taxon>
        <taxon>Pseudomonadota</taxon>
        <taxon>Alphaproteobacteria</taxon>
        <taxon>Parvularculales</taxon>
        <taxon>Parvularculaceae</taxon>
        <taxon>Parvularcula</taxon>
    </lineage>
</organism>
<evidence type="ECO:0000256" key="3">
    <source>
        <dbReference type="ARBA" id="ARBA00023136"/>
    </source>
</evidence>
<feature type="domain" description="HIG1" evidence="5">
    <location>
        <begin position="1"/>
        <end position="70"/>
    </location>
</feature>
<sequence>MLTALQYFLIPLALLATAGFLAVGIYSLAKGGEFAEKNSNKLMRMRVTAQAIAVALLMLFVYLLTQNSGG</sequence>
<evidence type="ECO:0000256" key="1">
    <source>
        <dbReference type="ARBA" id="ARBA00022692"/>
    </source>
</evidence>
<comment type="caution">
    <text evidence="6">The sequence shown here is derived from an EMBL/GenBank/DDBJ whole genome shotgun (WGS) entry which is preliminary data.</text>
</comment>
<dbReference type="NCBIfam" id="NF033233">
    <property type="entry name" value="twin_helix"/>
    <property type="match status" value="1"/>
</dbReference>
<keyword evidence="3 4" id="KW-0472">Membrane</keyword>
<dbReference type="Pfam" id="PF04588">
    <property type="entry name" value="HIG_1_N"/>
    <property type="match status" value="1"/>
</dbReference>
<dbReference type="Proteomes" id="UP000536835">
    <property type="component" value="Unassembled WGS sequence"/>
</dbReference>
<keyword evidence="2 4" id="KW-1133">Transmembrane helix</keyword>
<dbReference type="AlphaFoldDB" id="A0A7Y3RKE4"/>
<dbReference type="InterPro" id="IPR007667">
    <property type="entry name" value="Hypoxia_induced_domain"/>
</dbReference>
<keyword evidence="7" id="KW-1185">Reference proteome</keyword>
<accession>A0A7Y3RKE4</accession>